<keyword evidence="1" id="KW-0812">Transmembrane</keyword>
<sequence length="89" mass="9156">MTNYAPRAKNGIAWAAFWFGLAGLVLMPIPLFIGFILGGGLSLVAAVLAVIALLKGLSREGKGIAPTVFAGIFIALTWTGIANGGGILW</sequence>
<dbReference type="AlphaFoldDB" id="A0A939QQZ5"/>
<dbReference type="EMBL" id="JAGFOA010000008">
    <property type="protein sequence ID" value="MBO3665095.1"/>
    <property type="molecule type" value="Genomic_DNA"/>
</dbReference>
<keyword evidence="1" id="KW-1133">Transmembrane helix</keyword>
<evidence type="ECO:0000313" key="2">
    <source>
        <dbReference type="EMBL" id="MBO3665095.1"/>
    </source>
</evidence>
<dbReference type="Proteomes" id="UP000680132">
    <property type="component" value="Unassembled WGS sequence"/>
</dbReference>
<gene>
    <name evidence="2" type="ORF">J5V96_16470</name>
</gene>
<protein>
    <submittedName>
        <fullName evidence="2">Uncharacterized protein</fullName>
    </submittedName>
</protein>
<evidence type="ECO:0000313" key="3">
    <source>
        <dbReference type="Proteomes" id="UP000680132"/>
    </source>
</evidence>
<proteinExistence type="predicted"/>
<organism evidence="2 3">
    <name type="scientific">Microbacterium stercoris</name>
    <dbReference type="NCBI Taxonomy" id="2820289"/>
    <lineage>
        <taxon>Bacteria</taxon>
        <taxon>Bacillati</taxon>
        <taxon>Actinomycetota</taxon>
        <taxon>Actinomycetes</taxon>
        <taxon>Micrococcales</taxon>
        <taxon>Microbacteriaceae</taxon>
        <taxon>Microbacterium</taxon>
    </lineage>
</organism>
<dbReference type="RefSeq" id="WP_208505477.1">
    <property type="nucleotide sequence ID" value="NZ_JAGFOA010000008.1"/>
</dbReference>
<feature type="transmembrane region" description="Helical" evidence="1">
    <location>
        <begin position="12"/>
        <end position="29"/>
    </location>
</feature>
<evidence type="ECO:0000256" key="1">
    <source>
        <dbReference type="SAM" id="Phobius"/>
    </source>
</evidence>
<reference evidence="2" key="1">
    <citation type="submission" date="2021-03" db="EMBL/GenBank/DDBJ databases">
        <title>Microbacterium sp. nov., a novel actinobacterium isolated from cow dung.</title>
        <authorList>
            <person name="Zhang L."/>
        </authorList>
    </citation>
    <scope>NUCLEOTIDE SEQUENCE</scope>
    <source>
        <strain evidence="2">NEAU-LLB</strain>
    </source>
</reference>
<accession>A0A939QQZ5</accession>
<feature type="transmembrane region" description="Helical" evidence="1">
    <location>
        <begin position="66"/>
        <end position="88"/>
    </location>
</feature>
<comment type="caution">
    <text evidence="2">The sequence shown here is derived from an EMBL/GenBank/DDBJ whole genome shotgun (WGS) entry which is preliminary data.</text>
</comment>
<name>A0A939QQZ5_9MICO</name>
<feature type="transmembrane region" description="Helical" evidence="1">
    <location>
        <begin position="35"/>
        <end position="54"/>
    </location>
</feature>
<keyword evidence="1" id="KW-0472">Membrane</keyword>
<keyword evidence="3" id="KW-1185">Reference proteome</keyword>